<proteinExistence type="inferred from homology"/>
<dbReference type="PANTHER" id="PTHR11963:SF23">
    <property type="entry name" value="CYTOSOL AMINOPEPTIDASE"/>
    <property type="match status" value="1"/>
</dbReference>
<reference evidence="11 12" key="1">
    <citation type="submission" date="2017-10" db="EMBL/GenBank/DDBJ databases">
        <title>The new phylogeny of genus Mycobacterium.</title>
        <authorList>
            <person name="Tortoli E."/>
            <person name="Trovato A."/>
            <person name="Cirillo D.M."/>
        </authorList>
    </citation>
    <scope>NUCLEOTIDE SEQUENCE [LARGE SCALE GENOMIC DNA]</scope>
    <source>
        <strain evidence="11 12">CCUG37673</strain>
    </source>
</reference>
<sequence length="502" mass="51881">MSPAIPGYQAPTVTVSASLPKKPADKAVLIVPVVGGDDDGAATVVTSPFLDRKAVGEVEAALESLGAKGGTDQVTRVVAPSLPVASVLAVGLGKPRDEWAPDLIRRAAGVAGRSLNGTESVITTLSDLDLDAAVEGLILGAYRFSEFRSDKTAPKDKGLREITALTTVKKASAQRAVDIATAVATARDLVNTPPSHLFPDEFAKRAKALGEAAGLDVEILDDTALAKAGYGGVIGVGKGSSRPPRLVRLAHRGAKRKGKKVALVGKGITFDTGGISIKPAANMHQMTSDMGGAAAVIATVVLAAKQKLPIDVIATVPMAENMPSATAQRPGDVLTQYGGTTVEVLNTDAEGRLILADAIVRACEDNPDYLIETSTLTGAQTVALGSRTPGVMGSDEFRDRVAALSQAIGENAWPMPLPEELKEDLKSTVADLANVSGSRYAGMLVAGTFLREFVAEGVQWAHIDIAGPAYNTGSPWGYTGKGGTGVPTRTMFAALEDISEKG</sequence>
<dbReference type="InterPro" id="IPR043472">
    <property type="entry name" value="Macro_dom-like"/>
</dbReference>
<comment type="cofactor">
    <cofactor evidence="8">
        <name>Mn(2+)</name>
        <dbReference type="ChEBI" id="CHEBI:29035"/>
    </cofactor>
    <text evidence="8">Binds 2 manganese ions per subunit.</text>
</comment>
<dbReference type="Gene3D" id="3.40.220.10">
    <property type="entry name" value="Leucine Aminopeptidase, subunit E, domain 1"/>
    <property type="match status" value="1"/>
</dbReference>
<evidence type="ECO:0000313" key="12">
    <source>
        <dbReference type="Proteomes" id="UP000220914"/>
    </source>
</evidence>
<evidence type="ECO:0000256" key="4">
    <source>
        <dbReference type="ARBA" id="ARBA00022438"/>
    </source>
</evidence>
<dbReference type="Pfam" id="PF00883">
    <property type="entry name" value="Peptidase_M17"/>
    <property type="match status" value="1"/>
</dbReference>
<evidence type="ECO:0000313" key="11">
    <source>
        <dbReference type="EMBL" id="PEG34637.1"/>
    </source>
</evidence>
<comment type="catalytic activity">
    <reaction evidence="2 8">
        <text>Release of an N-terminal amino acid, preferentially leucine, but not glutamic or aspartic acids.</text>
        <dbReference type="EC" id="3.4.11.10"/>
    </reaction>
</comment>
<dbReference type="EC" id="3.4.11.10" evidence="8"/>
<dbReference type="SUPFAM" id="SSF52949">
    <property type="entry name" value="Macro domain-like"/>
    <property type="match status" value="1"/>
</dbReference>
<feature type="binding site" evidence="8">
    <location>
        <position position="348"/>
    </location>
    <ligand>
        <name>Mn(2+)</name>
        <dbReference type="ChEBI" id="CHEBI:29035"/>
        <label>1</label>
    </ligand>
</feature>
<feature type="binding site" evidence="8">
    <location>
        <position position="350"/>
    </location>
    <ligand>
        <name>Mn(2+)</name>
        <dbReference type="ChEBI" id="CHEBI:29035"/>
        <label>2</label>
    </ligand>
</feature>
<dbReference type="GO" id="GO:0005737">
    <property type="term" value="C:cytoplasm"/>
    <property type="evidence" value="ECO:0007669"/>
    <property type="project" value="UniProtKB-SubCell"/>
</dbReference>
<dbReference type="PANTHER" id="PTHR11963">
    <property type="entry name" value="LEUCINE AMINOPEPTIDASE-RELATED"/>
    <property type="match status" value="1"/>
</dbReference>
<dbReference type="Gene3D" id="3.40.630.10">
    <property type="entry name" value="Zn peptidases"/>
    <property type="match status" value="1"/>
</dbReference>
<evidence type="ECO:0000256" key="8">
    <source>
        <dbReference type="HAMAP-Rule" id="MF_00181"/>
    </source>
</evidence>
<dbReference type="InterPro" id="IPR023042">
    <property type="entry name" value="Peptidase_M17_leu_NH2_pept"/>
</dbReference>
<feature type="binding site" evidence="8">
    <location>
        <position position="350"/>
    </location>
    <ligand>
        <name>Mn(2+)</name>
        <dbReference type="ChEBI" id="CHEBI:29035"/>
        <label>1</label>
    </ligand>
</feature>
<comment type="caution">
    <text evidence="11">The sequence shown here is derived from an EMBL/GenBank/DDBJ whole genome shotgun (WGS) entry which is preliminary data.</text>
</comment>
<dbReference type="InterPro" id="IPR000819">
    <property type="entry name" value="Peptidase_M17_C"/>
</dbReference>
<reference evidence="10" key="3">
    <citation type="submission" date="2020-02" db="EMBL/GenBank/DDBJ databases">
        <authorList>
            <person name="Matsumoto Y."/>
            <person name="Motooka D."/>
            <person name="Nakamura S."/>
        </authorList>
    </citation>
    <scope>NUCLEOTIDE SEQUENCE</scope>
    <source>
        <strain evidence="10">JCM 6377</strain>
    </source>
</reference>
<dbReference type="AlphaFoldDB" id="A0A2A7MT12"/>
<comment type="function">
    <text evidence="7 8">Presumably involved in the processing and regular turnover of intracellular proteins. Catalyzes the removal of unsubstituted N-terminal amino acids from various peptides.</text>
</comment>
<dbReference type="SUPFAM" id="SSF53187">
    <property type="entry name" value="Zn-dependent exopeptidases"/>
    <property type="match status" value="1"/>
</dbReference>
<reference evidence="10 13" key="2">
    <citation type="journal article" date="2019" name="Emerg. Microbes Infect.">
        <title>Comprehensive subspecies identification of 175 nontuberculous mycobacteria species based on 7547 genomic profiles.</title>
        <authorList>
            <person name="Matsumoto Y."/>
            <person name="Kinjo T."/>
            <person name="Motooka D."/>
            <person name="Nabeya D."/>
            <person name="Jung N."/>
            <person name="Uechi K."/>
            <person name="Horii T."/>
            <person name="Iida T."/>
            <person name="Fujita J."/>
            <person name="Nakamura S."/>
        </authorList>
    </citation>
    <scope>NUCLEOTIDE SEQUENCE [LARGE SCALE GENOMIC DNA]</scope>
    <source>
        <strain evidence="10 13">JCM 6377</strain>
    </source>
</reference>
<dbReference type="EC" id="3.4.11.1" evidence="8"/>
<organism evidence="11 12">
    <name type="scientific">Mycolicibacterium agri</name>
    <name type="common">Mycobacterium agri</name>
    <dbReference type="NCBI Taxonomy" id="36811"/>
    <lineage>
        <taxon>Bacteria</taxon>
        <taxon>Bacillati</taxon>
        <taxon>Actinomycetota</taxon>
        <taxon>Actinomycetes</taxon>
        <taxon>Mycobacteriales</taxon>
        <taxon>Mycobacteriaceae</taxon>
        <taxon>Mycolicibacterium</taxon>
    </lineage>
</organism>
<feature type="domain" description="Cytosol aminopeptidase" evidence="9">
    <location>
        <begin position="346"/>
        <end position="353"/>
    </location>
</feature>
<keyword evidence="8" id="KW-0464">Manganese</keyword>
<keyword evidence="12" id="KW-1185">Reference proteome</keyword>
<evidence type="ECO:0000313" key="13">
    <source>
        <dbReference type="Proteomes" id="UP000465302"/>
    </source>
</evidence>
<dbReference type="PRINTS" id="PR00481">
    <property type="entry name" value="LAMNOPPTDASE"/>
</dbReference>
<dbReference type="Pfam" id="PF02789">
    <property type="entry name" value="Peptidase_M17_N"/>
    <property type="match status" value="1"/>
</dbReference>
<protein>
    <recommendedName>
        <fullName evidence="8">Probable cytosol aminopeptidase</fullName>
        <ecNumber evidence="8">3.4.11.1</ecNumber>
    </recommendedName>
    <alternativeName>
        <fullName evidence="8">Leucine aminopeptidase</fullName>
        <shortName evidence="8">LAP</shortName>
        <ecNumber evidence="8">3.4.11.10</ecNumber>
    </alternativeName>
    <alternativeName>
        <fullName evidence="8">Leucyl aminopeptidase</fullName>
    </alternativeName>
</protein>
<gene>
    <name evidence="8 10" type="primary">pepA</name>
    <name evidence="11" type="ORF">CQY20_24645</name>
    <name evidence="10" type="ORF">MAGR_65660</name>
</gene>
<keyword evidence="8" id="KW-0479">Metal-binding</keyword>
<comment type="catalytic activity">
    <reaction evidence="1 8">
        <text>Release of an N-terminal amino acid, Xaa-|-Yaa-, in which Xaa is preferably Leu, but may be other amino acids including Pro although not Arg or Lys, and Yaa may be Pro. Amino acid amides and methyl esters are also readily hydrolyzed, but rates on arylamides are exceedingly low.</text>
        <dbReference type="EC" id="3.4.11.1"/>
    </reaction>
</comment>
<dbReference type="EMBL" id="BLKS01000003">
    <property type="protein sequence ID" value="GFG55125.1"/>
    <property type="molecule type" value="Genomic_DNA"/>
</dbReference>
<feature type="binding site" evidence="8">
    <location>
        <position position="271"/>
    </location>
    <ligand>
        <name>Mn(2+)</name>
        <dbReference type="ChEBI" id="CHEBI:29035"/>
        <label>2</label>
    </ligand>
</feature>
<evidence type="ECO:0000256" key="5">
    <source>
        <dbReference type="ARBA" id="ARBA00022670"/>
    </source>
</evidence>
<dbReference type="EMBL" id="PDCP01000059">
    <property type="protein sequence ID" value="PEG34637.1"/>
    <property type="molecule type" value="Genomic_DNA"/>
</dbReference>
<dbReference type="CDD" id="cd00433">
    <property type="entry name" value="Peptidase_M17"/>
    <property type="match status" value="1"/>
</dbReference>
<dbReference type="HAMAP" id="MF_00181">
    <property type="entry name" value="Cytosol_peptidase_M17"/>
    <property type="match status" value="1"/>
</dbReference>
<evidence type="ECO:0000256" key="1">
    <source>
        <dbReference type="ARBA" id="ARBA00000135"/>
    </source>
</evidence>
<dbReference type="PROSITE" id="PS00631">
    <property type="entry name" value="CYTOSOL_AP"/>
    <property type="match status" value="1"/>
</dbReference>
<feature type="active site" evidence="8">
    <location>
        <position position="278"/>
    </location>
</feature>
<dbReference type="RefSeq" id="WP_097942700.1">
    <property type="nucleotide sequence ID" value="NZ_BLKS01000003.1"/>
</dbReference>
<evidence type="ECO:0000313" key="10">
    <source>
        <dbReference type="EMBL" id="GFG55125.1"/>
    </source>
</evidence>
<keyword evidence="8" id="KW-0963">Cytoplasm</keyword>
<dbReference type="Proteomes" id="UP000465302">
    <property type="component" value="Unassembled WGS sequence"/>
</dbReference>
<keyword evidence="5 8" id="KW-0645">Protease</keyword>
<dbReference type="InterPro" id="IPR011356">
    <property type="entry name" value="Leucine_aapep/pepB"/>
</dbReference>
<comment type="subcellular location">
    <subcellularLocation>
        <location evidence="8">Cytoplasm</location>
    </subcellularLocation>
</comment>
<comment type="similarity">
    <text evidence="3 8">Belongs to the peptidase M17 family.</text>
</comment>
<feature type="binding site" evidence="8">
    <location>
        <position position="266"/>
    </location>
    <ligand>
        <name>Mn(2+)</name>
        <dbReference type="ChEBI" id="CHEBI:29035"/>
        <label>2</label>
    </ligand>
</feature>
<keyword evidence="4 8" id="KW-0031">Aminopeptidase</keyword>
<name>A0A2A7MT12_MYCAG</name>
<evidence type="ECO:0000256" key="3">
    <source>
        <dbReference type="ARBA" id="ARBA00009528"/>
    </source>
</evidence>
<feature type="binding site" evidence="8">
    <location>
        <position position="271"/>
    </location>
    <ligand>
        <name>Mn(2+)</name>
        <dbReference type="ChEBI" id="CHEBI:29035"/>
        <label>1</label>
    </ligand>
</feature>
<feature type="active site" evidence="8">
    <location>
        <position position="352"/>
    </location>
</feature>
<dbReference type="GO" id="GO:0006508">
    <property type="term" value="P:proteolysis"/>
    <property type="evidence" value="ECO:0007669"/>
    <property type="project" value="UniProtKB-KW"/>
</dbReference>
<evidence type="ECO:0000259" key="9">
    <source>
        <dbReference type="PROSITE" id="PS00631"/>
    </source>
</evidence>
<evidence type="ECO:0000256" key="6">
    <source>
        <dbReference type="ARBA" id="ARBA00022801"/>
    </source>
</evidence>
<dbReference type="GO" id="GO:0070006">
    <property type="term" value="F:metalloaminopeptidase activity"/>
    <property type="evidence" value="ECO:0007669"/>
    <property type="project" value="InterPro"/>
</dbReference>
<dbReference type="GO" id="GO:0030145">
    <property type="term" value="F:manganese ion binding"/>
    <property type="evidence" value="ECO:0007669"/>
    <property type="project" value="UniProtKB-UniRule"/>
</dbReference>
<dbReference type="InterPro" id="IPR008283">
    <property type="entry name" value="Peptidase_M17_N"/>
</dbReference>
<feature type="binding site" evidence="8">
    <location>
        <position position="289"/>
    </location>
    <ligand>
        <name>Mn(2+)</name>
        <dbReference type="ChEBI" id="CHEBI:29035"/>
        <label>2</label>
    </ligand>
</feature>
<dbReference type="NCBIfam" id="NF002073">
    <property type="entry name" value="PRK00913.1-2"/>
    <property type="match status" value="1"/>
</dbReference>
<keyword evidence="6 8" id="KW-0378">Hydrolase</keyword>
<evidence type="ECO:0000256" key="2">
    <source>
        <dbReference type="ARBA" id="ARBA00000967"/>
    </source>
</evidence>
<evidence type="ECO:0000256" key="7">
    <source>
        <dbReference type="ARBA" id="ARBA00049972"/>
    </source>
</evidence>
<dbReference type="OrthoDB" id="9809354at2"/>
<accession>A0A2A7MT12</accession>
<dbReference type="Proteomes" id="UP000220914">
    <property type="component" value="Unassembled WGS sequence"/>
</dbReference>